<dbReference type="GO" id="GO:0006412">
    <property type="term" value="P:translation"/>
    <property type="evidence" value="ECO:0007669"/>
    <property type="project" value="UniProtKB-UniRule"/>
</dbReference>
<evidence type="ECO:0000256" key="2">
    <source>
        <dbReference type="ARBA" id="ARBA00022980"/>
    </source>
</evidence>
<dbReference type="GO" id="GO:0005840">
    <property type="term" value="C:ribosome"/>
    <property type="evidence" value="ECO:0007669"/>
    <property type="project" value="UniProtKB-KW"/>
</dbReference>
<name>A0A2M7B691_9BACT</name>
<dbReference type="Pfam" id="PF17136">
    <property type="entry name" value="ribosomal_L24"/>
    <property type="match status" value="1"/>
</dbReference>
<dbReference type="GO" id="GO:0003735">
    <property type="term" value="F:structural constituent of ribosome"/>
    <property type="evidence" value="ECO:0007669"/>
    <property type="project" value="InterPro"/>
</dbReference>
<proteinExistence type="inferred from homology"/>
<evidence type="ECO:0000313" key="7">
    <source>
        <dbReference type="EMBL" id="PIU98633.1"/>
    </source>
</evidence>
<dbReference type="Gene3D" id="2.30.30.30">
    <property type="match status" value="1"/>
</dbReference>
<dbReference type="SUPFAM" id="SSF50104">
    <property type="entry name" value="Translation proteins SH3-like domain"/>
    <property type="match status" value="1"/>
</dbReference>
<comment type="similarity">
    <text evidence="1 5">Belongs to the universal ribosomal protein uL24 family.</text>
</comment>
<comment type="function">
    <text evidence="5">One of two assembly initiator proteins, it binds directly to the 5'-end of the 23S rRNA, where it nucleates assembly of the 50S subunit.</text>
</comment>
<dbReference type="InterPro" id="IPR041988">
    <property type="entry name" value="Ribosomal_uL24_KOW"/>
</dbReference>
<evidence type="ECO:0000256" key="3">
    <source>
        <dbReference type="ARBA" id="ARBA00023274"/>
    </source>
</evidence>
<dbReference type="InterPro" id="IPR003256">
    <property type="entry name" value="Ribosomal_uL24"/>
</dbReference>
<evidence type="ECO:0000313" key="8">
    <source>
        <dbReference type="Proteomes" id="UP000228949"/>
    </source>
</evidence>
<dbReference type="NCBIfam" id="TIGR01079">
    <property type="entry name" value="rplX_bact"/>
    <property type="match status" value="1"/>
</dbReference>
<dbReference type="Pfam" id="PF00467">
    <property type="entry name" value="KOW"/>
    <property type="match status" value="1"/>
</dbReference>
<dbReference type="InterPro" id="IPR005824">
    <property type="entry name" value="KOW"/>
</dbReference>
<dbReference type="AlphaFoldDB" id="A0A2M7B691"/>
<keyword evidence="5" id="KW-0699">rRNA-binding</keyword>
<organism evidence="7 8">
    <name type="scientific">Candidatus Wolfebacteria bacterium CG03_land_8_20_14_0_80_40_12</name>
    <dbReference type="NCBI Taxonomy" id="1975069"/>
    <lineage>
        <taxon>Bacteria</taxon>
        <taxon>Candidatus Wolfeibacteriota</taxon>
    </lineage>
</organism>
<feature type="domain" description="KOW" evidence="6">
    <location>
        <begin position="2"/>
        <end position="29"/>
    </location>
</feature>
<dbReference type="InterPro" id="IPR057264">
    <property type="entry name" value="Ribosomal_uL24_C"/>
</dbReference>
<comment type="subunit">
    <text evidence="5">Part of the 50S ribosomal subunit.</text>
</comment>
<reference evidence="8" key="1">
    <citation type="submission" date="2017-09" db="EMBL/GenBank/DDBJ databases">
        <title>Depth-based differentiation of microbial function through sediment-hosted aquifers and enrichment of novel symbionts in the deep terrestrial subsurface.</title>
        <authorList>
            <person name="Probst A.J."/>
            <person name="Ladd B."/>
            <person name="Jarett J.K."/>
            <person name="Geller-Mcgrath D.E."/>
            <person name="Sieber C.M.K."/>
            <person name="Emerson J.B."/>
            <person name="Anantharaman K."/>
            <person name="Thomas B.C."/>
            <person name="Malmstrom R."/>
            <person name="Stieglmeier M."/>
            <person name="Klingl A."/>
            <person name="Woyke T."/>
            <person name="Ryan C.M."/>
            <person name="Banfield J.F."/>
        </authorList>
    </citation>
    <scope>NUCLEOTIDE SEQUENCE [LARGE SCALE GENOMIC DNA]</scope>
</reference>
<keyword evidence="3 5" id="KW-0687">Ribonucleoprotein</keyword>
<dbReference type="SMART" id="SM00739">
    <property type="entry name" value="KOW"/>
    <property type="match status" value="1"/>
</dbReference>
<keyword evidence="2 5" id="KW-0689">Ribosomal protein</keyword>
<comment type="function">
    <text evidence="5">One of the proteins that surrounds the polypeptide exit tunnel on the outside of the subunit.</text>
</comment>
<dbReference type="PANTHER" id="PTHR12903">
    <property type="entry name" value="MITOCHONDRIAL RIBOSOMAL PROTEIN L24"/>
    <property type="match status" value="1"/>
</dbReference>
<protein>
    <recommendedName>
        <fullName evidence="4 5">Large ribosomal subunit protein uL24</fullName>
    </recommendedName>
</protein>
<dbReference type="HAMAP" id="MF_01326_B">
    <property type="entry name" value="Ribosomal_uL24_B"/>
    <property type="match status" value="1"/>
</dbReference>
<dbReference type="InterPro" id="IPR014722">
    <property type="entry name" value="Rib_uL2_dom2"/>
</dbReference>
<sequence>MKIRKGDTIKIITGKDKDKTGKILKILPKKNKILIEGLNLYKKHIRPKRQGEKGQTVLVPRPIDVSNAMFVCLNCKKATKIICRFEADRKQACCKKCGAVIR</sequence>
<gene>
    <name evidence="5 7" type="primary">rplX</name>
    <name evidence="7" type="ORF">COS61_00365</name>
</gene>
<dbReference type="InterPro" id="IPR008991">
    <property type="entry name" value="Translation_prot_SH3-like_sf"/>
</dbReference>
<evidence type="ECO:0000256" key="4">
    <source>
        <dbReference type="ARBA" id="ARBA00035206"/>
    </source>
</evidence>
<evidence type="ECO:0000256" key="1">
    <source>
        <dbReference type="ARBA" id="ARBA00010618"/>
    </source>
</evidence>
<dbReference type="EMBL" id="PEVJ01000010">
    <property type="protein sequence ID" value="PIU98633.1"/>
    <property type="molecule type" value="Genomic_DNA"/>
</dbReference>
<comment type="caution">
    <text evidence="7">The sequence shown here is derived from an EMBL/GenBank/DDBJ whole genome shotgun (WGS) entry which is preliminary data.</text>
</comment>
<evidence type="ECO:0000256" key="5">
    <source>
        <dbReference type="HAMAP-Rule" id="MF_01326"/>
    </source>
</evidence>
<dbReference type="CDD" id="cd06089">
    <property type="entry name" value="KOW_RPL26"/>
    <property type="match status" value="1"/>
</dbReference>
<evidence type="ECO:0000259" key="6">
    <source>
        <dbReference type="SMART" id="SM00739"/>
    </source>
</evidence>
<dbReference type="GO" id="GO:0019843">
    <property type="term" value="F:rRNA binding"/>
    <property type="evidence" value="ECO:0007669"/>
    <property type="project" value="UniProtKB-UniRule"/>
</dbReference>
<dbReference type="Proteomes" id="UP000228949">
    <property type="component" value="Unassembled WGS sequence"/>
</dbReference>
<keyword evidence="5" id="KW-0694">RNA-binding</keyword>
<accession>A0A2M7B691</accession>
<dbReference type="GO" id="GO:1990904">
    <property type="term" value="C:ribonucleoprotein complex"/>
    <property type="evidence" value="ECO:0007669"/>
    <property type="project" value="UniProtKB-KW"/>
</dbReference>